<evidence type="ECO:0000256" key="1">
    <source>
        <dbReference type="SAM" id="Phobius"/>
    </source>
</evidence>
<organism evidence="2">
    <name type="scientific">Rhizophora mucronata</name>
    <name type="common">Asiatic mangrove</name>
    <dbReference type="NCBI Taxonomy" id="61149"/>
    <lineage>
        <taxon>Eukaryota</taxon>
        <taxon>Viridiplantae</taxon>
        <taxon>Streptophyta</taxon>
        <taxon>Embryophyta</taxon>
        <taxon>Tracheophyta</taxon>
        <taxon>Spermatophyta</taxon>
        <taxon>Magnoliopsida</taxon>
        <taxon>eudicotyledons</taxon>
        <taxon>Gunneridae</taxon>
        <taxon>Pentapetalae</taxon>
        <taxon>rosids</taxon>
        <taxon>fabids</taxon>
        <taxon>Malpighiales</taxon>
        <taxon>Rhizophoraceae</taxon>
        <taxon>Rhizophora</taxon>
    </lineage>
</organism>
<accession>A0A2P2NV46</accession>
<evidence type="ECO:0000313" key="2">
    <source>
        <dbReference type="EMBL" id="MBX46221.1"/>
    </source>
</evidence>
<keyword evidence="1" id="KW-0472">Membrane</keyword>
<protein>
    <submittedName>
        <fullName evidence="2">Uncharacterized protein</fullName>
    </submittedName>
</protein>
<feature type="transmembrane region" description="Helical" evidence="1">
    <location>
        <begin position="18"/>
        <end position="36"/>
    </location>
</feature>
<name>A0A2P2NV46_RHIMU</name>
<reference evidence="2" key="1">
    <citation type="submission" date="2018-02" db="EMBL/GenBank/DDBJ databases">
        <title>Rhizophora mucronata_Transcriptome.</title>
        <authorList>
            <person name="Meera S.P."/>
            <person name="Sreeshan A."/>
            <person name="Augustine A."/>
        </authorList>
    </citation>
    <scope>NUCLEOTIDE SEQUENCE</scope>
    <source>
        <tissue evidence="2">Leaf</tissue>
    </source>
</reference>
<dbReference type="AlphaFoldDB" id="A0A2P2NV46"/>
<keyword evidence="1" id="KW-1133">Transmembrane helix</keyword>
<sequence length="37" mass="4433">MLRKNKKKKKNNNSNKVLIPNLIGAGYIILYYQLYFM</sequence>
<proteinExistence type="predicted"/>
<keyword evidence="1" id="KW-0812">Transmembrane</keyword>
<dbReference type="EMBL" id="GGEC01065737">
    <property type="protein sequence ID" value="MBX46221.1"/>
    <property type="molecule type" value="Transcribed_RNA"/>
</dbReference>